<accession>A0ABW0JEG4</accession>
<evidence type="ECO:0000313" key="1">
    <source>
        <dbReference type="EMBL" id="MFC5431407.1"/>
    </source>
</evidence>
<keyword evidence="2" id="KW-1185">Reference proteome</keyword>
<name>A0ABW0JEG4_9BURK</name>
<organism evidence="1 2">
    <name type="scientific">Paraburkholderia denitrificans</name>
    <dbReference type="NCBI Taxonomy" id="694025"/>
    <lineage>
        <taxon>Bacteria</taxon>
        <taxon>Pseudomonadati</taxon>
        <taxon>Pseudomonadota</taxon>
        <taxon>Betaproteobacteria</taxon>
        <taxon>Burkholderiales</taxon>
        <taxon>Burkholderiaceae</taxon>
        <taxon>Paraburkholderia</taxon>
    </lineage>
</organism>
<sequence>MATLALCVPLAQAADSVLWVGDSRTYIGNLPEVYRALVKAVDRRDIRADMLVETGGDLDERVRSQALARELKKQRFDAVILQERGNLASCMLDKSVRNDAGCKASAAAFANLARIARANGSRVYVMGTHQESLMDNRIVNRAEAITSVRIKADGHVPTGMAYLMAQQIQPGFRWVMAGDGFHPDRDLTLLMAAVTYHAIEKKWPEPVDVPLAYRAFDHSVNFGDDALGSTQNTHIGMIREVVPARHLAEIIEVGKATMK</sequence>
<protein>
    <submittedName>
        <fullName evidence="1">Uncharacterized protein</fullName>
    </submittedName>
</protein>
<dbReference type="RefSeq" id="WP_377714605.1">
    <property type="nucleotide sequence ID" value="NZ_JBHSMP010000036.1"/>
</dbReference>
<reference evidence="2" key="1">
    <citation type="journal article" date="2019" name="Int. J. Syst. Evol. Microbiol.">
        <title>The Global Catalogue of Microorganisms (GCM) 10K type strain sequencing project: providing services to taxonomists for standard genome sequencing and annotation.</title>
        <authorList>
            <consortium name="The Broad Institute Genomics Platform"/>
            <consortium name="The Broad Institute Genome Sequencing Center for Infectious Disease"/>
            <person name="Wu L."/>
            <person name="Ma J."/>
        </authorList>
    </citation>
    <scope>NUCLEOTIDE SEQUENCE [LARGE SCALE GENOMIC DNA]</scope>
    <source>
        <strain evidence="2">CCUG 56042</strain>
    </source>
</reference>
<dbReference type="Gene3D" id="3.40.50.1110">
    <property type="entry name" value="SGNH hydrolase"/>
    <property type="match status" value="1"/>
</dbReference>
<comment type="caution">
    <text evidence="1">The sequence shown here is derived from an EMBL/GenBank/DDBJ whole genome shotgun (WGS) entry which is preliminary data.</text>
</comment>
<gene>
    <name evidence="1" type="ORF">ACFPTO_21760</name>
</gene>
<dbReference type="Proteomes" id="UP001596103">
    <property type="component" value="Unassembled WGS sequence"/>
</dbReference>
<dbReference type="EMBL" id="JBHSMP010000036">
    <property type="protein sequence ID" value="MFC5431407.1"/>
    <property type="molecule type" value="Genomic_DNA"/>
</dbReference>
<dbReference type="SUPFAM" id="SSF52266">
    <property type="entry name" value="SGNH hydrolase"/>
    <property type="match status" value="1"/>
</dbReference>
<evidence type="ECO:0000313" key="2">
    <source>
        <dbReference type="Proteomes" id="UP001596103"/>
    </source>
</evidence>
<proteinExistence type="predicted"/>
<dbReference type="InterPro" id="IPR036514">
    <property type="entry name" value="SGNH_hydro_sf"/>
</dbReference>